<gene>
    <name evidence="2" type="ORF">PSEMO_39870</name>
</gene>
<dbReference type="SUPFAM" id="SSF46785">
    <property type="entry name" value="Winged helix' DNA-binding domain"/>
    <property type="match status" value="1"/>
</dbReference>
<comment type="caution">
    <text evidence="2">The sequence shown here is derived from an EMBL/GenBank/DDBJ whole genome shotgun (WGS) entry which is preliminary data.</text>
</comment>
<dbReference type="CDD" id="cd02440">
    <property type="entry name" value="AdoMet_MTases"/>
    <property type="match status" value="1"/>
</dbReference>
<dbReference type="InterPro" id="IPR016461">
    <property type="entry name" value="COMT-like"/>
</dbReference>
<dbReference type="PROSITE" id="PS51683">
    <property type="entry name" value="SAM_OMT_II"/>
    <property type="match status" value="1"/>
</dbReference>
<organism evidence="2 3">
    <name type="scientific">Pseudomonas putida</name>
    <name type="common">Arthrobacter siderocapsulatus</name>
    <dbReference type="NCBI Taxonomy" id="303"/>
    <lineage>
        <taxon>Bacteria</taxon>
        <taxon>Pseudomonadati</taxon>
        <taxon>Pseudomonadota</taxon>
        <taxon>Gammaproteobacteria</taxon>
        <taxon>Pseudomonadales</taxon>
        <taxon>Pseudomonadaceae</taxon>
        <taxon>Pseudomonas</taxon>
    </lineage>
</organism>
<dbReference type="Proteomes" id="UP000186736">
    <property type="component" value="Unassembled WGS sequence"/>
</dbReference>
<dbReference type="OrthoDB" id="8700339at2"/>
<dbReference type="GO" id="GO:0008168">
    <property type="term" value="F:methyltransferase activity"/>
    <property type="evidence" value="ECO:0007669"/>
    <property type="project" value="InterPro"/>
</dbReference>
<accession>A0A1Q9R0U0</accession>
<dbReference type="SUPFAM" id="SSF53335">
    <property type="entry name" value="S-adenosyl-L-methionine-dependent methyltransferases"/>
    <property type="match status" value="1"/>
</dbReference>
<evidence type="ECO:0000313" key="3">
    <source>
        <dbReference type="Proteomes" id="UP000186736"/>
    </source>
</evidence>
<dbReference type="InterPro" id="IPR036388">
    <property type="entry name" value="WH-like_DNA-bd_sf"/>
</dbReference>
<dbReference type="Gene3D" id="3.40.50.150">
    <property type="entry name" value="Vaccinia Virus protein VP39"/>
    <property type="match status" value="1"/>
</dbReference>
<proteinExistence type="predicted"/>
<name>A0A1Q9R0U0_PSEPU</name>
<sequence>MPQRENLKELTSTHPLQACWDLQLAGLGADALQVALECALFDHLAVPVSAPDLARVLQLDAASAGYLLELLWSLGLLDRDQQQPPHYRNLPLADLYLRAEARAYCGDALLFRHKVMRQTGTQLGDYLRNGVPRPPMATASIAAAWANAARLQIAQEQRAVTREVACALIDRLPEAPHLQRILDLGGGPGLVAIALAEHLPAVEGTVFEYPLAADVARENIAAAGLGKRLQAIGGDLNDDDIGSDYDLIWCSSVLHFVHDLPATLHRLYAALRPGGVLLVCQAEVPDERPAAAQVLPYYLHMRLQGRHVLAQGELAGRLEDLGFRAVEQINGLRFPVTPVNAVIARKPKG</sequence>
<dbReference type="AlphaFoldDB" id="A0A1Q9R0U0"/>
<dbReference type="InterPro" id="IPR029063">
    <property type="entry name" value="SAM-dependent_MTases_sf"/>
</dbReference>
<evidence type="ECO:0000259" key="1">
    <source>
        <dbReference type="Pfam" id="PF08100"/>
    </source>
</evidence>
<dbReference type="RefSeq" id="WP_075804747.1">
    <property type="nucleotide sequence ID" value="NZ_MKZO01000036.1"/>
</dbReference>
<feature type="domain" description="O-methyltransferase dimerisation" evidence="1">
    <location>
        <begin position="30"/>
        <end position="98"/>
    </location>
</feature>
<dbReference type="GO" id="GO:0046983">
    <property type="term" value="F:protein dimerization activity"/>
    <property type="evidence" value="ECO:0007669"/>
    <property type="project" value="InterPro"/>
</dbReference>
<protein>
    <recommendedName>
        <fullName evidence="1">O-methyltransferase dimerisation domain-containing protein</fullName>
    </recommendedName>
</protein>
<dbReference type="Pfam" id="PF13489">
    <property type="entry name" value="Methyltransf_23"/>
    <property type="match status" value="1"/>
</dbReference>
<dbReference type="PANTHER" id="PTHR43861">
    <property type="entry name" value="TRANS-ACONITATE 2-METHYLTRANSFERASE-RELATED"/>
    <property type="match status" value="1"/>
</dbReference>
<dbReference type="InterPro" id="IPR036390">
    <property type="entry name" value="WH_DNA-bd_sf"/>
</dbReference>
<dbReference type="Gene3D" id="1.10.10.10">
    <property type="entry name" value="Winged helix-like DNA-binding domain superfamily/Winged helix DNA-binding domain"/>
    <property type="match status" value="1"/>
</dbReference>
<dbReference type="InterPro" id="IPR012967">
    <property type="entry name" value="COMT_dimerisation"/>
</dbReference>
<evidence type="ECO:0000313" key="2">
    <source>
        <dbReference type="EMBL" id="OLS61008.1"/>
    </source>
</evidence>
<dbReference type="EMBL" id="MKZO01000036">
    <property type="protein sequence ID" value="OLS61008.1"/>
    <property type="molecule type" value="Genomic_DNA"/>
</dbReference>
<dbReference type="Pfam" id="PF08100">
    <property type="entry name" value="Dimerisation"/>
    <property type="match status" value="1"/>
</dbReference>
<reference evidence="2 3" key="1">
    <citation type="submission" date="2016-10" db="EMBL/GenBank/DDBJ databases">
        <title>Genome Sequence of Pseudomonas putida GM4FR.</title>
        <authorList>
            <person name="Poehlein A."/>
            <person name="Wemheuer F."/>
            <person name="Hollensteiner J."/>
            <person name="Wemheuer B."/>
        </authorList>
    </citation>
    <scope>NUCLEOTIDE SEQUENCE [LARGE SCALE GENOMIC DNA]</scope>
    <source>
        <strain evidence="2 3">GM4FR</strain>
    </source>
</reference>